<gene>
    <name evidence="1" type="ORF">JCGZ_03399</name>
</gene>
<dbReference type="Proteomes" id="UP000027138">
    <property type="component" value="Unassembled WGS sequence"/>
</dbReference>
<keyword evidence="2" id="KW-1185">Reference proteome</keyword>
<protein>
    <submittedName>
        <fullName evidence="1">Uncharacterized protein</fullName>
    </submittedName>
</protein>
<dbReference type="EMBL" id="KK914336">
    <property type="protein sequence ID" value="KDP39868.1"/>
    <property type="molecule type" value="Genomic_DNA"/>
</dbReference>
<dbReference type="AlphaFoldDB" id="A0A067KY15"/>
<dbReference type="OrthoDB" id="942283at2759"/>
<reference evidence="1 2" key="1">
    <citation type="journal article" date="2014" name="PLoS ONE">
        <title>Global Analysis of Gene Expression Profiles in Physic Nut (Jatropha curcas L.) Seedlings Exposed to Salt Stress.</title>
        <authorList>
            <person name="Zhang L."/>
            <person name="Zhang C."/>
            <person name="Wu P."/>
            <person name="Chen Y."/>
            <person name="Li M."/>
            <person name="Jiang H."/>
            <person name="Wu G."/>
        </authorList>
    </citation>
    <scope>NUCLEOTIDE SEQUENCE [LARGE SCALE GENOMIC DNA]</scope>
    <source>
        <strain evidence="2">cv. GZQX0401</strain>
        <tissue evidence="1">Young leaves</tissue>
    </source>
</reference>
<evidence type="ECO:0000313" key="1">
    <source>
        <dbReference type="EMBL" id="KDP39868.1"/>
    </source>
</evidence>
<evidence type="ECO:0000313" key="2">
    <source>
        <dbReference type="Proteomes" id="UP000027138"/>
    </source>
</evidence>
<accession>A0A067KY15</accession>
<sequence length="121" mass="13732">MGLPLVLIAKLKFLSVPSSSTHTVVSPFLNTLLCPYLVKLAYSLRLAHRAYSDLIYASRLFFFQLGRIAFDEDNNARDQTGAPVNDRWERALRLVCQRARRSPPVTQSDEDSFHALSMFSL</sequence>
<dbReference type="PANTHER" id="PTHR38925">
    <property type="entry name" value="PROTEIN, PUTATIVE-RELATED"/>
    <property type="match status" value="1"/>
</dbReference>
<proteinExistence type="predicted"/>
<dbReference type="PANTHER" id="PTHR38925:SF1">
    <property type="entry name" value="PROTEIN, PUTATIVE-RELATED"/>
    <property type="match status" value="1"/>
</dbReference>
<name>A0A067KY15_JATCU</name>
<organism evidence="1 2">
    <name type="scientific">Jatropha curcas</name>
    <name type="common">Barbados nut</name>
    <dbReference type="NCBI Taxonomy" id="180498"/>
    <lineage>
        <taxon>Eukaryota</taxon>
        <taxon>Viridiplantae</taxon>
        <taxon>Streptophyta</taxon>
        <taxon>Embryophyta</taxon>
        <taxon>Tracheophyta</taxon>
        <taxon>Spermatophyta</taxon>
        <taxon>Magnoliopsida</taxon>
        <taxon>eudicotyledons</taxon>
        <taxon>Gunneridae</taxon>
        <taxon>Pentapetalae</taxon>
        <taxon>rosids</taxon>
        <taxon>fabids</taxon>
        <taxon>Malpighiales</taxon>
        <taxon>Euphorbiaceae</taxon>
        <taxon>Crotonoideae</taxon>
        <taxon>Jatropheae</taxon>
        <taxon>Jatropha</taxon>
    </lineage>
</organism>